<proteinExistence type="predicted"/>
<dbReference type="EMBL" id="CP119879">
    <property type="protein sequence ID" value="WFD35307.1"/>
    <property type="molecule type" value="Genomic_DNA"/>
</dbReference>
<sequence length="147" mass="15965">MPPLDAQWVRVTQLADGDDEWEVAEDTTELVTLDVSGARAAGIDPELGPGTQVSVTGLETETPMLKAGSTVFMGKWDTLLGSEIILESYERADDDGESRTALRPLGAEAHESTARRRITFTPVRAVFGDLQPKSEDAPEPMHQDPTE</sequence>
<feature type="region of interest" description="Disordered" evidence="1">
    <location>
        <begin position="128"/>
        <end position="147"/>
    </location>
</feature>
<evidence type="ECO:0000259" key="2">
    <source>
        <dbReference type="Pfam" id="PF10419"/>
    </source>
</evidence>
<dbReference type="AlphaFoldDB" id="A0AAF0J694"/>
<accession>A0AAF0J694</accession>
<name>A0AAF0J694_9BASI</name>
<evidence type="ECO:0000313" key="3">
    <source>
        <dbReference type="EMBL" id="WFD35307.1"/>
    </source>
</evidence>
<evidence type="ECO:0000256" key="1">
    <source>
        <dbReference type="SAM" id="MobiDB-lite"/>
    </source>
</evidence>
<feature type="region of interest" description="Disordered" evidence="1">
    <location>
        <begin position="91"/>
        <end position="113"/>
    </location>
</feature>
<dbReference type="Pfam" id="PF10419">
    <property type="entry name" value="TFIIIC_sub6"/>
    <property type="match status" value="1"/>
</dbReference>
<reference evidence="3" key="1">
    <citation type="submission" date="2023-03" db="EMBL/GenBank/DDBJ databases">
        <title>Mating type loci evolution in Malassezia.</title>
        <authorList>
            <person name="Coelho M.A."/>
        </authorList>
    </citation>
    <scope>NUCLEOTIDE SEQUENCE</scope>
    <source>
        <strain evidence="3">CBS 11721</strain>
    </source>
</reference>
<evidence type="ECO:0000313" key="4">
    <source>
        <dbReference type="Proteomes" id="UP001219933"/>
    </source>
</evidence>
<keyword evidence="4" id="KW-1185">Reference proteome</keyword>
<organism evidence="3 4">
    <name type="scientific">Malassezia cuniculi</name>
    <dbReference type="NCBI Taxonomy" id="948313"/>
    <lineage>
        <taxon>Eukaryota</taxon>
        <taxon>Fungi</taxon>
        <taxon>Dikarya</taxon>
        <taxon>Basidiomycota</taxon>
        <taxon>Ustilaginomycotina</taxon>
        <taxon>Malasseziomycetes</taxon>
        <taxon>Malasseziales</taxon>
        <taxon>Malasseziaceae</taxon>
        <taxon>Malassezia</taxon>
    </lineage>
</organism>
<gene>
    <name evidence="3" type="ORF">MCUN1_002158</name>
</gene>
<dbReference type="InterPro" id="IPR019481">
    <property type="entry name" value="TFIIIC_triple_barrel"/>
</dbReference>
<feature type="compositionally biased region" description="Basic and acidic residues" evidence="1">
    <location>
        <begin position="132"/>
        <end position="147"/>
    </location>
</feature>
<dbReference type="Proteomes" id="UP001219933">
    <property type="component" value="Chromosome 3"/>
</dbReference>
<dbReference type="Gene3D" id="2.60.40.4370">
    <property type="match status" value="1"/>
</dbReference>
<protein>
    <recommendedName>
        <fullName evidence="2">Transcription factor TFIIIC triple barrel domain-containing protein</fullName>
    </recommendedName>
</protein>
<feature type="domain" description="Transcription factor TFIIIC triple barrel" evidence="2">
    <location>
        <begin position="25"/>
        <end position="124"/>
    </location>
</feature>